<dbReference type="RefSeq" id="WP_158467163.1">
    <property type="nucleotide sequence ID" value="NZ_QJUE01000005.1"/>
</dbReference>
<dbReference type="AlphaFoldDB" id="A0A318QZB8"/>
<proteinExistence type="predicted"/>
<evidence type="ECO:0000313" key="3">
    <source>
        <dbReference type="Proteomes" id="UP000247807"/>
    </source>
</evidence>
<evidence type="ECO:0000313" key="2">
    <source>
        <dbReference type="EMBL" id="PYE01334.1"/>
    </source>
</evidence>
<accession>A0A318QZB8</accession>
<reference evidence="2 3" key="1">
    <citation type="journal article" date="2018" name="Appl. Environ. Microbiol.">
        <title>Genome rearrangement shapes Prochlorococcus ecological adaptation.</title>
        <authorList>
            <person name="Yan W."/>
            <person name="Wei S."/>
            <person name="Wang Q."/>
            <person name="Xiao X."/>
            <person name="Zeng Q."/>
            <person name="Jiao N."/>
            <person name="Zhang R."/>
        </authorList>
    </citation>
    <scope>NUCLEOTIDE SEQUENCE [LARGE SCALE GENOMIC DNA]</scope>
    <source>
        <strain evidence="2 3">XMU1408</strain>
    </source>
</reference>
<name>A0A318QZB8_PROMR</name>
<dbReference type="Proteomes" id="UP000247807">
    <property type="component" value="Unassembled WGS sequence"/>
</dbReference>
<sequence>MSKKLRHPRNENELPSHGHFHLTPKKQTGEVLELLPPGSFAKFANQPNDLPPFQVIDCKGGRCRVRQQAWGRYVHWEVEHNRLKSA</sequence>
<protein>
    <submittedName>
        <fullName evidence="2">Uncharacterized protein</fullName>
    </submittedName>
</protein>
<dbReference type="OrthoDB" id="574672at2"/>
<organism evidence="2 3">
    <name type="scientific">Prochlorococcus marinus XMU1408</name>
    <dbReference type="NCBI Taxonomy" id="2213228"/>
    <lineage>
        <taxon>Bacteria</taxon>
        <taxon>Bacillati</taxon>
        <taxon>Cyanobacteriota</taxon>
        <taxon>Cyanophyceae</taxon>
        <taxon>Synechococcales</taxon>
        <taxon>Prochlorococcaceae</taxon>
        <taxon>Prochlorococcus</taxon>
    </lineage>
</organism>
<dbReference type="EMBL" id="QJUE01000005">
    <property type="protein sequence ID" value="PYE01334.1"/>
    <property type="molecule type" value="Genomic_DNA"/>
</dbReference>
<evidence type="ECO:0000256" key="1">
    <source>
        <dbReference type="SAM" id="MobiDB-lite"/>
    </source>
</evidence>
<feature type="region of interest" description="Disordered" evidence="1">
    <location>
        <begin position="1"/>
        <end position="23"/>
    </location>
</feature>
<gene>
    <name evidence="2" type="ORF">DNJ73_07955</name>
</gene>
<comment type="caution">
    <text evidence="2">The sequence shown here is derived from an EMBL/GenBank/DDBJ whole genome shotgun (WGS) entry which is preliminary data.</text>
</comment>